<dbReference type="SUPFAM" id="SSF57756">
    <property type="entry name" value="Retrovirus zinc finger-like domains"/>
    <property type="match status" value="1"/>
</dbReference>
<evidence type="ECO:0000313" key="4">
    <source>
        <dbReference type="Proteomes" id="UP000193719"/>
    </source>
</evidence>
<reference evidence="3 4" key="2">
    <citation type="submission" date="2016-08" db="EMBL/GenBank/DDBJ databases">
        <title>Pervasive Adenine N6-methylation of Active Genes in Fungi.</title>
        <authorList>
            <consortium name="DOE Joint Genome Institute"/>
            <person name="Mondo S.J."/>
            <person name="Dannebaum R.O."/>
            <person name="Kuo R.C."/>
            <person name="Labutti K."/>
            <person name="Haridas S."/>
            <person name="Kuo A."/>
            <person name="Salamov A."/>
            <person name="Ahrendt S.R."/>
            <person name="Lipzen A."/>
            <person name="Sullivan W."/>
            <person name="Andreopoulos W.B."/>
            <person name="Clum A."/>
            <person name="Lindquist E."/>
            <person name="Daum C."/>
            <person name="Ramamoorthy G.K."/>
            <person name="Gryganskyi A."/>
            <person name="Culley D."/>
            <person name="Magnuson J.K."/>
            <person name="James T.Y."/>
            <person name="O'Malley M.A."/>
            <person name="Stajich J.E."/>
            <person name="Spatafora J.W."/>
            <person name="Visel A."/>
            <person name="Grigoriev I.V."/>
        </authorList>
    </citation>
    <scope>NUCLEOTIDE SEQUENCE [LARGE SCALE GENOMIC DNA]</scope>
    <source>
        <strain evidence="4">finn</strain>
    </source>
</reference>
<dbReference type="OrthoDB" id="2176234at2759"/>
<dbReference type="AlphaFoldDB" id="A0A1Y1V0R8"/>
<organism evidence="3 4">
    <name type="scientific">Piromyces finnis</name>
    <dbReference type="NCBI Taxonomy" id="1754191"/>
    <lineage>
        <taxon>Eukaryota</taxon>
        <taxon>Fungi</taxon>
        <taxon>Fungi incertae sedis</taxon>
        <taxon>Chytridiomycota</taxon>
        <taxon>Chytridiomycota incertae sedis</taxon>
        <taxon>Neocallimastigomycetes</taxon>
        <taxon>Neocallimastigales</taxon>
        <taxon>Neocallimastigaceae</taxon>
        <taxon>Piromyces</taxon>
    </lineage>
</organism>
<keyword evidence="1" id="KW-0862">Zinc</keyword>
<dbReference type="InterPro" id="IPR036875">
    <property type="entry name" value="Znf_CCHC_sf"/>
</dbReference>
<keyword evidence="4" id="KW-1185">Reference proteome</keyword>
<sequence length="213" mass="25737">TTDSYYEKGATKELIKKDRRARELLINSLNNKYKSHINFTNTTVNRKYKEEIIYKIKNELNKMRYHESDEIAISMFTKLDELEEITEKISFNEKFDYLYNSLPEDLVIKINLLNVVGTWEEIKDYVIKAVQRLKRLQDKKNRADTVEPSSLSLETKYNKNIKNKKYHNKINPKERMNKSDIECWNCGKRRHYSNECHYRKNSKITKQNKYYNK</sequence>
<feature type="non-terminal residue" evidence="3">
    <location>
        <position position="1"/>
    </location>
</feature>
<feature type="domain" description="CCHC-type" evidence="2">
    <location>
        <begin position="183"/>
        <end position="196"/>
    </location>
</feature>
<reference evidence="3 4" key="1">
    <citation type="submission" date="2016-08" db="EMBL/GenBank/DDBJ databases">
        <title>Genomes of anaerobic fungi encode conserved fungal cellulosomes for biomass hydrolysis.</title>
        <authorList>
            <consortium name="DOE Joint Genome Institute"/>
            <person name="Haitjema C.H."/>
            <person name="Gilmore S.P."/>
            <person name="Henske J.K."/>
            <person name="Solomon K.V."/>
            <person name="De Groot R."/>
            <person name="Kuo A."/>
            <person name="Mondo S.J."/>
            <person name="Salamov A.A."/>
            <person name="Labutti K."/>
            <person name="Zhao Z."/>
            <person name="Chiniquy J."/>
            <person name="Barry K."/>
            <person name="Brewer H.M."/>
            <person name="Purvine S.O."/>
            <person name="Wright A.T."/>
            <person name="Boxma B."/>
            <person name="Van Alen T."/>
            <person name="Hackstein J.H."/>
            <person name="Baker S.E."/>
            <person name="Grigoriev I.V."/>
            <person name="O'Malley M.A."/>
        </authorList>
    </citation>
    <scope>NUCLEOTIDE SEQUENCE [LARGE SCALE GENOMIC DNA]</scope>
    <source>
        <strain evidence="4">finn</strain>
    </source>
</reference>
<name>A0A1Y1V0R8_9FUNG</name>
<dbReference type="STRING" id="1754191.A0A1Y1V0R8"/>
<dbReference type="Proteomes" id="UP000193719">
    <property type="component" value="Unassembled WGS sequence"/>
</dbReference>
<dbReference type="PROSITE" id="PS50158">
    <property type="entry name" value="ZF_CCHC"/>
    <property type="match status" value="1"/>
</dbReference>
<protein>
    <recommendedName>
        <fullName evidence="2">CCHC-type domain-containing protein</fullName>
    </recommendedName>
</protein>
<dbReference type="GO" id="GO:0003676">
    <property type="term" value="F:nucleic acid binding"/>
    <property type="evidence" value="ECO:0007669"/>
    <property type="project" value="InterPro"/>
</dbReference>
<dbReference type="EMBL" id="MCFH01000048">
    <property type="protein sequence ID" value="ORX44053.1"/>
    <property type="molecule type" value="Genomic_DNA"/>
</dbReference>
<keyword evidence="1" id="KW-0863">Zinc-finger</keyword>
<dbReference type="InterPro" id="IPR001878">
    <property type="entry name" value="Znf_CCHC"/>
</dbReference>
<evidence type="ECO:0000256" key="1">
    <source>
        <dbReference type="PROSITE-ProRule" id="PRU00047"/>
    </source>
</evidence>
<evidence type="ECO:0000313" key="3">
    <source>
        <dbReference type="EMBL" id="ORX44053.1"/>
    </source>
</evidence>
<comment type="caution">
    <text evidence="3">The sequence shown here is derived from an EMBL/GenBank/DDBJ whole genome shotgun (WGS) entry which is preliminary data.</text>
</comment>
<accession>A0A1Y1V0R8</accession>
<proteinExistence type="predicted"/>
<gene>
    <name evidence="3" type="ORF">BCR36DRAFT_302326</name>
</gene>
<dbReference type="GO" id="GO:0008270">
    <property type="term" value="F:zinc ion binding"/>
    <property type="evidence" value="ECO:0007669"/>
    <property type="project" value="UniProtKB-KW"/>
</dbReference>
<evidence type="ECO:0000259" key="2">
    <source>
        <dbReference type="PROSITE" id="PS50158"/>
    </source>
</evidence>
<keyword evidence="1" id="KW-0479">Metal-binding</keyword>